<dbReference type="Proteomes" id="UP000789525">
    <property type="component" value="Unassembled WGS sequence"/>
</dbReference>
<accession>A0ACA9MN06</accession>
<comment type="caution">
    <text evidence="1">The sequence shown here is derived from an EMBL/GenBank/DDBJ whole genome shotgun (WGS) entry which is preliminary data.</text>
</comment>
<organism evidence="1 2">
    <name type="scientific">Acaulospora colombiana</name>
    <dbReference type="NCBI Taxonomy" id="27376"/>
    <lineage>
        <taxon>Eukaryota</taxon>
        <taxon>Fungi</taxon>
        <taxon>Fungi incertae sedis</taxon>
        <taxon>Mucoromycota</taxon>
        <taxon>Glomeromycotina</taxon>
        <taxon>Glomeromycetes</taxon>
        <taxon>Diversisporales</taxon>
        <taxon>Acaulosporaceae</taxon>
        <taxon>Acaulospora</taxon>
    </lineage>
</organism>
<keyword evidence="2" id="KW-1185">Reference proteome</keyword>
<feature type="non-terminal residue" evidence="1">
    <location>
        <position position="1"/>
    </location>
</feature>
<sequence length="531" mass="60320">NLRDIFEYVVQETEERTNLAFPLYNCLRVNRTWCRNVVSILWSRPFHLLNRTSSELISVYISGFAQDAKERIAQSGVDTSDLLTKPLTFNYISMLRELNSEYVYASVSQWVNKNGKVEKEKNIIERERTVDEEDSESDEEGSSEQSNNELEKTRRILSVMQEMCSQFFSGCGPLKSLNMSRMLFWNIPNDYLSIVNLPGAREAFSQLDEFTINARNMNKDILPEILGYCDSIKSLDVYSLPFSDSFAESQRSSSLSNFISMQRGLKRVTLSIETSDNSARYGLLSVISSLKSQLNSLSWVKLQYIKNFSNVTVEDIIESVSNVQTLLIFGCTLPNNSRRPLSSKFRRLRRLGFWNTMASPDTISTIISNCEETLKEIQLHGRICLSHVGDEIRASLMNTFSNCSKLERLQLHTSWMNLGPPSEILQELSESLPPSLLHLEIDLICDPDGLRALFERCTLKSLTLGIGTADIKGIGMNDENLAVIREYVEQKGSLEKLVLAGSTITATDQGLDATKKLIKVDRVMMNYKIWD</sequence>
<proteinExistence type="predicted"/>
<protein>
    <submittedName>
        <fullName evidence="1">5873_t:CDS:1</fullName>
    </submittedName>
</protein>
<dbReference type="EMBL" id="CAJVPT010013174">
    <property type="protein sequence ID" value="CAG8593694.1"/>
    <property type="molecule type" value="Genomic_DNA"/>
</dbReference>
<name>A0ACA9MN06_9GLOM</name>
<gene>
    <name evidence="1" type="ORF">ACOLOM_LOCUS6422</name>
</gene>
<evidence type="ECO:0000313" key="1">
    <source>
        <dbReference type="EMBL" id="CAG8593694.1"/>
    </source>
</evidence>
<reference evidence="1" key="1">
    <citation type="submission" date="2021-06" db="EMBL/GenBank/DDBJ databases">
        <authorList>
            <person name="Kallberg Y."/>
            <person name="Tangrot J."/>
            <person name="Rosling A."/>
        </authorList>
    </citation>
    <scope>NUCLEOTIDE SEQUENCE</scope>
    <source>
        <strain evidence="1">CL356</strain>
    </source>
</reference>
<evidence type="ECO:0000313" key="2">
    <source>
        <dbReference type="Proteomes" id="UP000789525"/>
    </source>
</evidence>